<dbReference type="GO" id="GO:0003723">
    <property type="term" value="F:RNA binding"/>
    <property type="evidence" value="ECO:0007669"/>
    <property type="project" value="UniProtKB-UniRule"/>
</dbReference>
<evidence type="ECO:0000256" key="7">
    <source>
        <dbReference type="ARBA" id="ARBA00023015"/>
    </source>
</evidence>
<reference evidence="13 14" key="1">
    <citation type="submission" date="2020-08" db="EMBL/GenBank/DDBJ databases">
        <title>Acidobacteriota in marine sediments use diverse sulfur dissimilation pathways.</title>
        <authorList>
            <person name="Wasmund K."/>
        </authorList>
    </citation>
    <scope>NUCLEOTIDE SEQUENCE [LARGE SCALE GENOMIC DNA]</scope>
    <source>
        <strain evidence="13">MAG AM3-A</strain>
    </source>
</reference>
<feature type="compositionally biased region" description="Basic residues" evidence="11">
    <location>
        <begin position="16"/>
        <end position="29"/>
    </location>
</feature>
<gene>
    <name evidence="9 13" type="primary">rho</name>
    <name evidence="13" type="ORF">IFJ97_07215</name>
</gene>
<comment type="subunit">
    <text evidence="9">Homohexamer. The homohexamer assembles into an open ring structure.</text>
</comment>
<sequence length="400" mass="45030">MNDQREQQKPQQRNSGSRRRRRRPRRRGGPKGPPIQVEGYLWVRDNGTPLLVASKRNFVADRSDPTVPVELVRPLHLESGLMITGQAHSGDRPRMSAIETIEGLEPEAYRNSAVPFTELISIDPLERFNLETDPEIVEPRVAELIAPLGKGQRCLIVSPPKAGKTTLLQQMAHAIAINHANATIFVLLVDERPEEVTDWKRSIARGEVFASSTDQSLESHIQVSEMVFERARRLVEMGGDVVVFMDSLTRMSRAFNNLQKGSGRILSGGIDARTMEKPRRFFGSARNVEEGGSLTVVATCLVDTGSRMDEVIFQEFKGTGNMELVLDRNLFEKRIFPSINIPQSGTRKEEKLYPKEQVEKLYLMRRALSSLSPEAAMELLLQKVREFPSNAQFLSSLQLK</sequence>
<dbReference type="Gene3D" id="2.40.50.140">
    <property type="entry name" value="Nucleic acid-binding proteins"/>
    <property type="match status" value="1"/>
</dbReference>
<comment type="function">
    <text evidence="9">Facilitates transcription termination by a mechanism that involves Rho binding to the nascent RNA, activation of Rho's RNA-dependent ATPase activity, and release of the mRNA from the DNA template.</text>
</comment>
<feature type="region of interest" description="Disordered" evidence="11">
    <location>
        <begin position="1"/>
        <end position="37"/>
    </location>
</feature>
<dbReference type="CDD" id="cd01128">
    <property type="entry name" value="rho_factor_C"/>
    <property type="match status" value="1"/>
</dbReference>
<dbReference type="GO" id="GO:0006353">
    <property type="term" value="P:DNA-templated transcription termination"/>
    <property type="evidence" value="ECO:0007669"/>
    <property type="project" value="UniProtKB-UniRule"/>
</dbReference>
<dbReference type="NCBIfam" id="NF006886">
    <property type="entry name" value="PRK09376.1"/>
    <property type="match status" value="1"/>
</dbReference>
<dbReference type="InterPro" id="IPR004665">
    <property type="entry name" value="Term_rho"/>
</dbReference>
<feature type="domain" description="Rho RNA-BD" evidence="12">
    <location>
        <begin position="34"/>
        <end position="105"/>
    </location>
</feature>
<dbReference type="AlphaFoldDB" id="A0A8J7CGQ6"/>
<keyword evidence="7 9" id="KW-0805">Transcription regulation</keyword>
<comment type="caution">
    <text evidence="9">Lacks conserved residue(s) required for the propagation of feature annotation.</text>
</comment>
<evidence type="ECO:0000256" key="4">
    <source>
        <dbReference type="ARBA" id="ARBA00022806"/>
    </source>
</evidence>
<dbReference type="InterPro" id="IPR027417">
    <property type="entry name" value="P-loop_NTPase"/>
</dbReference>
<evidence type="ECO:0000256" key="2">
    <source>
        <dbReference type="ARBA" id="ARBA00022741"/>
    </source>
</evidence>
<dbReference type="GO" id="GO:0008186">
    <property type="term" value="F:ATP-dependent activity, acting on RNA"/>
    <property type="evidence" value="ECO:0007669"/>
    <property type="project" value="InterPro"/>
</dbReference>
<keyword evidence="4 9" id="KW-0347">Helicase</keyword>
<name>A0A8J7CGQ6_9BACT</name>
<keyword evidence="5 9" id="KW-0067">ATP-binding</keyword>
<organism evidence="13 14">
    <name type="scientific">Candidatus Sulfomarinibacter kjeldsenii</name>
    <dbReference type="NCBI Taxonomy" id="2885994"/>
    <lineage>
        <taxon>Bacteria</taxon>
        <taxon>Pseudomonadati</taxon>
        <taxon>Acidobacteriota</taxon>
        <taxon>Thermoanaerobaculia</taxon>
        <taxon>Thermoanaerobaculales</taxon>
        <taxon>Candidatus Sulfomarinibacteraceae</taxon>
        <taxon>Candidatus Sulfomarinibacter</taxon>
    </lineage>
</organism>
<evidence type="ECO:0000256" key="9">
    <source>
        <dbReference type="HAMAP-Rule" id="MF_01884"/>
    </source>
</evidence>
<evidence type="ECO:0000256" key="11">
    <source>
        <dbReference type="SAM" id="MobiDB-lite"/>
    </source>
</evidence>
<evidence type="ECO:0000256" key="8">
    <source>
        <dbReference type="ARBA" id="ARBA00023163"/>
    </source>
</evidence>
<accession>A0A8J7CGQ6</accession>
<dbReference type="GO" id="GO:0005524">
    <property type="term" value="F:ATP binding"/>
    <property type="evidence" value="ECO:0007669"/>
    <property type="project" value="UniProtKB-UniRule"/>
</dbReference>
<evidence type="ECO:0000256" key="5">
    <source>
        <dbReference type="ARBA" id="ARBA00022840"/>
    </source>
</evidence>
<dbReference type="InterPro" id="IPR000194">
    <property type="entry name" value="ATPase_F1/V1/A1_a/bsu_nucl-bd"/>
</dbReference>
<comment type="similarity">
    <text evidence="9 10">Belongs to the Rho family.</text>
</comment>
<keyword evidence="6 9" id="KW-0694">RNA-binding</keyword>
<keyword evidence="3 9" id="KW-0378">Hydrolase</keyword>
<dbReference type="PANTHER" id="PTHR46425">
    <property type="entry name" value="TRANSCRIPTION TERMINATION FACTOR RHO"/>
    <property type="match status" value="1"/>
</dbReference>
<evidence type="ECO:0000256" key="10">
    <source>
        <dbReference type="PROSITE-ProRule" id="PRU01203"/>
    </source>
</evidence>
<keyword evidence="2 9" id="KW-0547">Nucleotide-binding</keyword>
<dbReference type="Proteomes" id="UP000598633">
    <property type="component" value="Unassembled WGS sequence"/>
</dbReference>
<evidence type="ECO:0000256" key="6">
    <source>
        <dbReference type="ARBA" id="ARBA00022884"/>
    </source>
</evidence>
<dbReference type="InterPro" id="IPR041703">
    <property type="entry name" value="Rho_factor_ATP-bd"/>
</dbReference>
<dbReference type="PROSITE" id="PS51856">
    <property type="entry name" value="RHO_RNA_BD"/>
    <property type="match status" value="1"/>
</dbReference>
<feature type="binding site" evidence="9">
    <location>
        <position position="192"/>
    </location>
    <ligand>
        <name>ATP</name>
        <dbReference type="ChEBI" id="CHEBI:30616"/>
    </ligand>
</feature>
<proteinExistence type="inferred from homology"/>
<dbReference type="PANTHER" id="PTHR46425:SF1">
    <property type="entry name" value="TRANSCRIPTION TERMINATION FACTOR RHO"/>
    <property type="match status" value="1"/>
</dbReference>
<protein>
    <recommendedName>
        <fullName evidence="9">Transcription termination factor Rho</fullName>
        <ecNumber evidence="9">3.6.4.-</ecNumber>
    </recommendedName>
    <alternativeName>
        <fullName evidence="9">ATP-dependent helicase Rho</fullName>
    </alternativeName>
</protein>
<dbReference type="GO" id="GO:0004386">
    <property type="term" value="F:helicase activity"/>
    <property type="evidence" value="ECO:0007669"/>
    <property type="project" value="UniProtKB-UniRule"/>
</dbReference>
<keyword evidence="1 9" id="KW-0806">Transcription termination</keyword>
<dbReference type="InterPro" id="IPR012340">
    <property type="entry name" value="NA-bd_OB-fold"/>
</dbReference>
<feature type="binding site" evidence="9">
    <location>
        <begin position="161"/>
        <end position="166"/>
    </location>
    <ligand>
        <name>ATP</name>
        <dbReference type="ChEBI" id="CHEBI:30616"/>
    </ligand>
</feature>
<dbReference type="EC" id="3.6.4.-" evidence="9"/>
<evidence type="ECO:0000256" key="3">
    <source>
        <dbReference type="ARBA" id="ARBA00022801"/>
    </source>
</evidence>
<dbReference type="SUPFAM" id="SSF52540">
    <property type="entry name" value="P-loop containing nucleoside triphosphate hydrolases"/>
    <property type="match status" value="1"/>
</dbReference>
<dbReference type="InterPro" id="IPR003593">
    <property type="entry name" value="AAA+_ATPase"/>
</dbReference>
<dbReference type="Pfam" id="PF00006">
    <property type="entry name" value="ATP-synt_ab"/>
    <property type="match status" value="1"/>
</dbReference>
<evidence type="ECO:0000313" key="13">
    <source>
        <dbReference type="EMBL" id="MBD3871129.1"/>
    </source>
</evidence>
<dbReference type="InterPro" id="IPR011113">
    <property type="entry name" value="Rho_RNA-bd"/>
</dbReference>
<evidence type="ECO:0000313" key="14">
    <source>
        <dbReference type="Proteomes" id="UP000598633"/>
    </source>
</evidence>
<dbReference type="GO" id="GO:0016787">
    <property type="term" value="F:hydrolase activity"/>
    <property type="evidence" value="ECO:0007669"/>
    <property type="project" value="UniProtKB-KW"/>
</dbReference>
<keyword evidence="8 9" id="KW-0804">Transcription</keyword>
<comment type="caution">
    <text evidence="13">The sequence shown here is derived from an EMBL/GenBank/DDBJ whole genome shotgun (WGS) entry which is preliminary data.</text>
</comment>
<evidence type="ECO:0000256" key="1">
    <source>
        <dbReference type="ARBA" id="ARBA00022472"/>
    </source>
</evidence>
<dbReference type="EMBL" id="JACXWA010000119">
    <property type="protein sequence ID" value="MBD3871129.1"/>
    <property type="molecule type" value="Genomic_DNA"/>
</dbReference>
<dbReference type="HAMAP" id="MF_01884">
    <property type="entry name" value="Rho"/>
    <property type="match status" value="1"/>
</dbReference>
<dbReference type="Gene3D" id="3.40.50.300">
    <property type="entry name" value="P-loop containing nucleotide triphosphate hydrolases"/>
    <property type="match status" value="1"/>
</dbReference>
<evidence type="ECO:0000259" key="12">
    <source>
        <dbReference type="PROSITE" id="PS51856"/>
    </source>
</evidence>
<dbReference type="SMART" id="SM00382">
    <property type="entry name" value="AAA"/>
    <property type="match status" value="1"/>
</dbReference>